<keyword evidence="1" id="KW-0472">Membrane</keyword>
<dbReference type="EMBL" id="QXWK01000042">
    <property type="protein sequence ID" value="NBH62922.1"/>
    <property type="molecule type" value="Genomic_DNA"/>
</dbReference>
<protein>
    <submittedName>
        <fullName evidence="3">Uncharacterized protein</fullName>
    </submittedName>
</protein>
<comment type="caution">
    <text evidence="3">The sequence shown here is derived from an EMBL/GenBank/DDBJ whole genome shotgun (WGS) entry which is preliminary data.</text>
</comment>
<proteinExistence type="predicted"/>
<dbReference type="AlphaFoldDB" id="A0A845QPN0"/>
<name>A0A845QPN0_9FIRM</name>
<keyword evidence="4" id="KW-1185">Reference proteome</keyword>
<reference evidence="3 4" key="1">
    <citation type="submission" date="2018-08" db="EMBL/GenBank/DDBJ databases">
        <title>Murine metabolic-syndrome-specific gut microbial biobank.</title>
        <authorList>
            <person name="Liu C."/>
        </authorList>
    </citation>
    <scope>NUCLEOTIDE SEQUENCE [LARGE SCALE GENOMIC DNA]</scope>
    <source>
        <strain evidence="3 4">28</strain>
    </source>
</reference>
<dbReference type="Proteomes" id="UP000446866">
    <property type="component" value="Unassembled WGS sequence"/>
</dbReference>
<evidence type="ECO:0000313" key="2">
    <source>
        <dbReference type="EMBL" id="NBH62922.1"/>
    </source>
</evidence>
<organism evidence="3 4">
    <name type="scientific">Anaerotruncus colihominis</name>
    <dbReference type="NCBI Taxonomy" id="169435"/>
    <lineage>
        <taxon>Bacteria</taxon>
        <taxon>Bacillati</taxon>
        <taxon>Bacillota</taxon>
        <taxon>Clostridia</taxon>
        <taxon>Eubacteriales</taxon>
        <taxon>Oscillospiraceae</taxon>
        <taxon>Anaerotruncus</taxon>
    </lineage>
</organism>
<sequence length="81" mass="9323">MGLKKFFMNRWDYSALMFAIKIVLVYGAVWLLGVFFNLIFHNTLTRVIVAVLTIFHAIVLPLIGAIALIYLIKINMEKHVD</sequence>
<feature type="transmembrane region" description="Helical" evidence="1">
    <location>
        <begin position="48"/>
        <end position="72"/>
    </location>
</feature>
<accession>A0A845QPN0</accession>
<feature type="transmembrane region" description="Helical" evidence="1">
    <location>
        <begin position="12"/>
        <end position="36"/>
    </location>
</feature>
<gene>
    <name evidence="2" type="ORF">D0435_14865</name>
    <name evidence="3" type="ORF">D0435_15375</name>
</gene>
<dbReference type="EMBL" id="QXWK01000054">
    <property type="protein sequence ID" value="NBH63021.1"/>
    <property type="molecule type" value="Genomic_DNA"/>
</dbReference>
<evidence type="ECO:0000313" key="3">
    <source>
        <dbReference type="EMBL" id="NBH63021.1"/>
    </source>
</evidence>
<evidence type="ECO:0000313" key="4">
    <source>
        <dbReference type="Proteomes" id="UP000446866"/>
    </source>
</evidence>
<keyword evidence="1" id="KW-0812">Transmembrane</keyword>
<keyword evidence="1" id="KW-1133">Transmembrane helix</keyword>
<evidence type="ECO:0000256" key="1">
    <source>
        <dbReference type="SAM" id="Phobius"/>
    </source>
</evidence>